<dbReference type="SUPFAM" id="SSF53335">
    <property type="entry name" value="S-adenosyl-L-methionine-dependent methyltransferases"/>
    <property type="match status" value="1"/>
</dbReference>
<comment type="caution">
    <text evidence="2">The sequence shown here is derived from an EMBL/GenBank/DDBJ whole genome shotgun (WGS) entry which is preliminary data.</text>
</comment>
<keyword evidence="1" id="KW-0812">Transmembrane</keyword>
<evidence type="ECO:0000313" key="3">
    <source>
        <dbReference type="Proteomes" id="UP000229753"/>
    </source>
</evidence>
<feature type="transmembrane region" description="Helical" evidence="1">
    <location>
        <begin position="502"/>
        <end position="525"/>
    </location>
</feature>
<dbReference type="EMBL" id="PFNO01000037">
    <property type="protein sequence ID" value="PIZ49747.1"/>
    <property type="molecule type" value="Genomic_DNA"/>
</dbReference>
<evidence type="ECO:0008006" key="4">
    <source>
        <dbReference type="Google" id="ProtNLM"/>
    </source>
</evidence>
<sequence>MFGWQVFFFLLGLISLVGQATLLREMATLFYGNEIVYSLGLGIWLAFTGLGSLLSKKINFLKRRWHSWTILFALVLLLPVFILLLRFLTPKLILRGEALPPFLIASIFLLTFSSFCLSLGLSFPLAIKTFKSKTQVPINWGYFWETLGLIVGGLIFSFLLGQTSFPLPEKINFASTKWQFPQLSGVVNSKYQRITVTETNGQLNYFLNGQLSFTTNEDLENKNFLNLVKPYTDNPQKILLLTNPTLANFFQKQFPDAEIKLLETDEKYLQTWRLLLDHKIEILVLDLRKFLKSHSGKYDLIVCSPGNPQTLLTNRLFTKESFDLFKRNLDGRGIFVLSFSLPIDYQGKEVIAFGASIYQTFKKVFPVNELLVKEGQILLLGGSNLSANANLKNEFFLSQFQSTQRKKIIEDWSSKKEAINTDLIPVAFFYYQLFWQKILNFKFPYLLSITAKFAPFLLLITLFLLLNKKRSLQLGAIMSMSSFVLISLETLIIFMFQTKIGYLFGQISLIFSLFLAGMAAGVGLARIPFVTLK</sequence>
<accession>A0A2M7TNQ5</accession>
<feature type="transmembrane region" description="Helical" evidence="1">
    <location>
        <begin position="139"/>
        <end position="160"/>
    </location>
</feature>
<evidence type="ECO:0000256" key="1">
    <source>
        <dbReference type="SAM" id="Phobius"/>
    </source>
</evidence>
<reference evidence="3" key="1">
    <citation type="submission" date="2017-09" db="EMBL/GenBank/DDBJ databases">
        <title>Depth-based differentiation of microbial function through sediment-hosted aquifers and enrichment of novel symbionts in the deep terrestrial subsurface.</title>
        <authorList>
            <person name="Probst A.J."/>
            <person name="Ladd B."/>
            <person name="Jarett J.K."/>
            <person name="Geller-Mcgrath D.E."/>
            <person name="Sieber C.M.K."/>
            <person name="Emerson J.B."/>
            <person name="Anantharaman K."/>
            <person name="Thomas B.C."/>
            <person name="Malmstrom R."/>
            <person name="Stieglmeier M."/>
            <person name="Klingl A."/>
            <person name="Woyke T."/>
            <person name="Ryan C.M."/>
            <person name="Banfield J.F."/>
        </authorList>
    </citation>
    <scope>NUCLEOTIDE SEQUENCE [LARGE SCALE GENOMIC DNA]</scope>
</reference>
<name>A0A2M7TNQ5_9BACT</name>
<feature type="transmembrane region" description="Helical" evidence="1">
    <location>
        <begin position="445"/>
        <end position="467"/>
    </location>
</feature>
<gene>
    <name evidence="2" type="ORF">COY29_01080</name>
</gene>
<keyword evidence="1" id="KW-0472">Membrane</keyword>
<dbReference type="CDD" id="cd02440">
    <property type="entry name" value="AdoMet_MTases"/>
    <property type="match status" value="1"/>
</dbReference>
<feature type="transmembrane region" description="Helical" evidence="1">
    <location>
        <begin position="101"/>
        <end position="127"/>
    </location>
</feature>
<feature type="transmembrane region" description="Helical" evidence="1">
    <location>
        <begin position="67"/>
        <end position="89"/>
    </location>
</feature>
<dbReference type="InterPro" id="IPR029063">
    <property type="entry name" value="SAM-dependent_MTases_sf"/>
</dbReference>
<feature type="non-terminal residue" evidence="2">
    <location>
        <position position="533"/>
    </location>
</feature>
<dbReference type="Proteomes" id="UP000229753">
    <property type="component" value="Unassembled WGS sequence"/>
</dbReference>
<dbReference type="AlphaFoldDB" id="A0A2M7TNQ5"/>
<feature type="transmembrane region" description="Helical" evidence="1">
    <location>
        <begin position="474"/>
        <end position="496"/>
    </location>
</feature>
<feature type="transmembrane region" description="Helical" evidence="1">
    <location>
        <begin position="35"/>
        <end position="55"/>
    </location>
</feature>
<keyword evidence="1" id="KW-1133">Transmembrane helix</keyword>
<dbReference type="Gene3D" id="3.40.50.150">
    <property type="entry name" value="Vaccinia Virus protein VP39"/>
    <property type="match status" value="1"/>
</dbReference>
<evidence type="ECO:0000313" key="2">
    <source>
        <dbReference type="EMBL" id="PIZ49747.1"/>
    </source>
</evidence>
<protein>
    <recommendedName>
        <fullName evidence="4">PABS domain-containing protein</fullName>
    </recommendedName>
</protein>
<proteinExistence type="predicted"/>
<organism evidence="2 3">
    <name type="scientific">Candidatus Woesebacteria bacterium CG_4_10_14_0_2_um_filter_39_14</name>
    <dbReference type="NCBI Taxonomy" id="1975054"/>
    <lineage>
        <taxon>Bacteria</taxon>
        <taxon>Candidatus Woeseibacteriota</taxon>
    </lineage>
</organism>